<dbReference type="GO" id="GO:0006357">
    <property type="term" value="P:regulation of transcription by RNA polymerase II"/>
    <property type="evidence" value="ECO:0007669"/>
    <property type="project" value="TreeGrafter"/>
</dbReference>
<dbReference type="EMBL" id="VEVO01000020">
    <property type="protein sequence ID" value="KAF0024965.1"/>
    <property type="molecule type" value="Genomic_DNA"/>
</dbReference>
<proteinExistence type="predicted"/>
<dbReference type="AlphaFoldDB" id="A0A6A4RY03"/>
<dbReference type="PANTHER" id="PTHR46169:SF29">
    <property type="entry name" value="DNA REPLICATION-RELATED ELEMENT FACTOR, ISOFORM A"/>
    <property type="match status" value="1"/>
</dbReference>
<dbReference type="Proteomes" id="UP000438429">
    <property type="component" value="Unassembled WGS sequence"/>
</dbReference>
<dbReference type="SUPFAM" id="SSF53098">
    <property type="entry name" value="Ribonuclease H-like"/>
    <property type="match status" value="1"/>
</dbReference>
<dbReference type="InterPro" id="IPR012337">
    <property type="entry name" value="RNaseH-like_sf"/>
</dbReference>
<dbReference type="InterPro" id="IPR052717">
    <property type="entry name" value="Vacuolar_transposase_reg"/>
</dbReference>
<organism evidence="1 2">
    <name type="scientific">Scophthalmus maximus</name>
    <name type="common">Turbot</name>
    <name type="synonym">Psetta maxima</name>
    <dbReference type="NCBI Taxonomy" id="52904"/>
    <lineage>
        <taxon>Eukaryota</taxon>
        <taxon>Metazoa</taxon>
        <taxon>Chordata</taxon>
        <taxon>Craniata</taxon>
        <taxon>Vertebrata</taxon>
        <taxon>Euteleostomi</taxon>
        <taxon>Actinopterygii</taxon>
        <taxon>Neopterygii</taxon>
        <taxon>Teleostei</taxon>
        <taxon>Neoteleostei</taxon>
        <taxon>Acanthomorphata</taxon>
        <taxon>Carangaria</taxon>
        <taxon>Pleuronectiformes</taxon>
        <taxon>Pleuronectoidei</taxon>
        <taxon>Scophthalmidae</taxon>
        <taxon>Scophthalmus</taxon>
    </lineage>
</organism>
<accession>A0A6A4RY03</accession>
<dbReference type="PANTHER" id="PTHR46169">
    <property type="entry name" value="DNA REPLICATION-RELATED ELEMENT FACTOR, ISOFORM A"/>
    <property type="match status" value="1"/>
</dbReference>
<comment type="caution">
    <text evidence="1">The sequence shown here is derived from an EMBL/GenBank/DDBJ whole genome shotgun (WGS) entry which is preliminary data.</text>
</comment>
<evidence type="ECO:0000313" key="2">
    <source>
        <dbReference type="Proteomes" id="UP000438429"/>
    </source>
</evidence>
<dbReference type="GO" id="GO:0005634">
    <property type="term" value="C:nucleus"/>
    <property type="evidence" value="ECO:0007669"/>
    <property type="project" value="TreeGrafter"/>
</dbReference>
<evidence type="ECO:0000313" key="1">
    <source>
        <dbReference type="EMBL" id="KAF0024965.1"/>
    </source>
</evidence>
<sequence>MQSMHRLTSVLYQFNVQAFLSIKTYSLLFSYSKLNSDNLPSTISRFAVQLLVSHHLQPTPQLGHRFERRYPQQHCSCMHSSYWTGWNCSKAFRYSLSIPFPSLNISSPTPIGNFPPNPTPDIHFESVLSLRPPKQLPLTRHYKQLYMYMFKIDEEADQTLADYMRKMLTNRKVFCANSLPGTTEEKTETPVEKVTPGDWDITGPLLDPLQFAYRANSTTAAHIRETKQEMLGVPKHTLIHDVTIRWNSSYEMFGGGTLNSKQLCTLTENALKKNKNINTFSDQDVSLVEDIIEVLKPLKTVTTLKNTETTPSVSMILPLKTTVLKSMEPNEEDSPTVREVKAAIRENLKDRYSASCHDFLHKGTALDPRFKTLPHVDDACHDTIYNSLMTEIVSMKEQLFFLDHKMC</sequence>
<reference evidence="1 2" key="1">
    <citation type="submission" date="2019-06" db="EMBL/GenBank/DDBJ databases">
        <title>Draft genomes of female and male turbot (Scophthalmus maximus).</title>
        <authorList>
            <person name="Xu H."/>
            <person name="Xu X.-W."/>
            <person name="Shao C."/>
            <person name="Chen S."/>
        </authorList>
    </citation>
    <scope>NUCLEOTIDE SEQUENCE [LARGE SCALE GENOMIC DNA]</scope>
    <source>
        <strain evidence="1">Ysfricsl-2016a</strain>
        <tissue evidence="1">Blood</tissue>
    </source>
</reference>
<name>A0A6A4RY03_SCOMX</name>
<gene>
    <name evidence="1" type="ORF">F2P81_021846</name>
</gene>
<protein>
    <submittedName>
        <fullName evidence="1">Uncharacterized protein</fullName>
    </submittedName>
</protein>